<dbReference type="AlphaFoldDB" id="A0A8H3FEU8"/>
<dbReference type="Pfam" id="PF00646">
    <property type="entry name" value="F-box"/>
    <property type="match status" value="1"/>
</dbReference>
<comment type="caution">
    <text evidence="2">The sequence shown here is derived from an EMBL/GenBank/DDBJ whole genome shotgun (WGS) entry which is preliminary data.</text>
</comment>
<keyword evidence="3" id="KW-1185">Reference proteome</keyword>
<sequence>MAHFASLPNELICEILKLVQAEDLENFAQLSRNVFRLAFPFLAEHRALIRKYNTLRNNKDPVSIETLLINIIANPCVGSYVKKVELGPLMESEVEADSANAYTKEELEMFITAALESECLKRPSEEEVLDEREFWSDAIKDGNEDILLAILLPLLPNLAALSVEAKSTRLDWYDSAVEQAASATKPTLCKLTHVQLNPRGAHSYHLAEIQRFSALPSVRVLSAPRAKGMCCLDELSPDANSNVTHLKLWESCIDSKALHEFLRGFPKLQSLTYSFIGTVYECPHDAFLIRSSLLAHCKATLQSLTLLAPGCRNMSFMGSLRGFEALKEVYTEWSCFISQAPESRGPQLNDHLPVSLAWLKIHDSKGRTKPRYEKVIRSAQYAREHRLQKLKWLIFGGTRVQWTLETVDQGLKKTCSNMGINLIFSPYAPKSGD</sequence>
<organism evidence="2 3">
    <name type="scientific">Alectoria fallacina</name>
    <dbReference type="NCBI Taxonomy" id="1903189"/>
    <lineage>
        <taxon>Eukaryota</taxon>
        <taxon>Fungi</taxon>
        <taxon>Dikarya</taxon>
        <taxon>Ascomycota</taxon>
        <taxon>Pezizomycotina</taxon>
        <taxon>Lecanoromycetes</taxon>
        <taxon>OSLEUM clade</taxon>
        <taxon>Lecanoromycetidae</taxon>
        <taxon>Lecanorales</taxon>
        <taxon>Lecanorineae</taxon>
        <taxon>Parmeliaceae</taxon>
        <taxon>Alectoria</taxon>
    </lineage>
</organism>
<accession>A0A8H3FEU8</accession>
<name>A0A8H3FEU8_9LECA</name>
<dbReference type="EMBL" id="CAJPDR010000146">
    <property type="protein sequence ID" value="CAF9921422.1"/>
    <property type="molecule type" value="Genomic_DNA"/>
</dbReference>
<dbReference type="PROSITE" id="PS50181">
    <property type="entry name" value="FBOX"/>
    <property type="match status" value="1"/>
</dbReference>
<reference evidence="2" key="1">
    <citation type="submission" date="2021-03" db="EMBL/GenBank/DDBJ databases">
        <authorList>
            <person name="Tagirdzhanova G."/>
        </authorList>
    </citation>
    <scope>NUCLEOTIDE SEQUENCE</scope>
</reference>
<feature type="domain" description="F-box" evidence="1">
    <location>
        <begin position="1"/>
        <end position="52"/>
    </location>
</feature>
<gene>
    <name evidence="2" type="ORF">ALECFALPRED_001791</name>
</gene>
<proteinExistence type="predicted"/>
<dbReference type="Gene3D" id="3.80.10.10">
    <property type="entry name" value="Ribonuclease Inhibitor"/>
    <property type="match status" value="1"/>
</dbReference>
<evidence type="ECO:0000313" key="2">
    <source>
        <dbReference type="EMBL" id="CAF9921422.1"/>
    </source>
</evidence>
<evidence type="ECO:0000313" key="3">
    <source>
        <dbReference type="Proteomes" id="UP000664203"/>
    </source>
</evidence>
<dbReference type="InterPro" id="IPR001810">
    <property type="entry name" value="F-box_dom"/>
</dbReference>
<protein>
    <recommendedName>
        <fullName evidence="1">F-box domain-containing protein</fullName>
    </recommendedName>
</protein>
<dbReference type="Proteomes" id="UP000664203">
    <property type="component" value="Unassembled WGS sequence"/>
</dbReference>
<evidence type="ECO:0000259" key="1">
    <source>
        <dbReference type="PROSITE" id="PS50181"/>
    </source>
</evidence>
<dbReference type="InterPro" id="IPR032675">
    <property type="entry name" value="LRR_dom_sf"/>
</dbReference>
<dbReference type="OrthoDB" id="5309323at2759"/>